<organism evidence="3 4">
    <name type="scientific">Nasonia vitripennis</name>
    <name type="common">Parasitic wasp</name>
    <dbReference type="NCBI Taxonomy" id="7425"/>
    <lineage>
        <taxon>Eukaryota</taxon>
        <taxon>Metazoa</taxon>
        <taxon>Ecdysozoa</taxon>
        <taxon>Arthropoda</taxon>
        <taxon>Hexapoda</taxon>
        <taxon>Insecta</taxon>
        <taxon>Pterygota</taxon>
        <taxon>Neoptera</taxon>
        <taxon>Endopterygota</taxon>
        <taxon>Hymenoptera</taxon>
        <taxon>Apocrita</taxon>
        <taxon>Proctotrupomorpha</taxon>
        <taxon>Chalcidoidea</taxon>
        <taxon>Pteromalidae</taxon>
        <taxon>Pteromalinae</taxon>
        <taxon>Nasonia</taxon>
    </lineage>
</organism>
<accession>A0A7M7GEC0</accession>
<protein>
    <submittedName>
        <fullName evidence="3">Uncharacterized protein</fullName>
    </submittedName>
</protein>
<dbReference type="InParanoid" id="A0A7M7GEC0"/>
<evidence type="ECO:0000256" key="1">
    <source>
        <dbReference type="SAM" id="MobiDB-lite"/>
    </source>
</evidence>
<evidence type="ECO:0000256" key="2">
    <source>
        <dbReference type="SAM" id="SignalP"/>
    </source>
</evidence>
<keyword evidence="2" id="KW-0732">Signal</keyword>
<evidence type="ECO:0000313" key="3">
    <source>
        <dbReference type="EnsemblMetazoa" id="XP_003426764"/>
    </source>
</evidence>
<dbReference type="Proteomes" id="UP000002358">
    <property type="component" value="Unassembled WGS sequence"/>
</dbReference>
<feature type="region of interest" description="Disordered" evidence="1">
    <location>
        <begin position="187"/>
        <end position="225"/>
    </location>
</feature>
<dbReference type="OrthoDB" id="8197587at2759"/>
<feature type="chain" id="PRO_5029559405" evidence="2">
    <location>
        <begin position="17"/>
        <end position="370"/>
    </location>
</feature>
<gene>
    <name evidence="3" type="primary">100679691</name>
</gene>
<keyword evidence="4" id="KW-1185">Reference proteome</keyword>
<dbReference type="OMA" id="QVQYQYD"/>
<dbReference type="KEGG" id="nvi:100679691"/>
<dbReference type="EnsemblMetazoa" id="XM_003426716">
    <property type="protein sequence ID" value="XP_003426764"/>
    <property type="gene ID" value="LOC100679691"/>
</dbReference>
<evidence type="ECO:0000313" key="4">
    <source>
        <dbReference type="Proteomes" id="UP000002358"/>
    </source>
</evidence>
<feature type="region of interest" description="Disordered" evidence="1">
    <location>
        <begin position="31"/>
        <end position="174"/>
    </location>
</feature>
<proteinExistence type="predicted"/>
<feature type="compositionally biased region" description="Low complexity" evidence="1">
    <location>
        <begin position="61"/>
        <end position="71"/>
    </location>
</feature>
<sequence>MKVFLCLALFAAAAFAEPPSYRQNQQQRYFFARQQEETTAASGPYAPSGWRPEGPAFNLPQRNQKQEQQPQVSNAYGPPQEPQQQYGPPPQQQYGPPQQPSEGQGPSPRQRTPSTQQPQRFAKQQQQFRGQFARQQQQQPPQQQYGAPNPQTQYGAPNPQTEYGAPNQQTPDYTTTEAAVTEIDEPVTVGELEGSESEQTGGSNELEGEDGDIEAGQPRDSENQQRGEYYVALPNGRLQRVRYVSRQDLEAMRYFAKIRAENVEPLRGPIYAYSPLQKLQVAPGQLQVAVAPAAVVPAAPATLTVTASEAKPQKLVQRQPKVDIKPLAQVQIQHDNPAQVVPLSSSYTTYTANYQVPAAPTEDRFILAFP</sequence>
<reference evidence="3" key="1">
    <citation type="submission" date="2021-01" db="UniProtKB">
        <authorList>
            <consortium name="EnsemblMetazoa"/>
        </authorList>
    </citation>
    <scope>IDENTIFICATION</scope>
</reference>
<feature type="signal peptide" evidence="2">
    <location>
        <begin position="1"/>
        <end position="16"/>
    </location>
</feature>
<feature type="compositionally biased region" description="Polar residues" evidence="1">
    <location>
        <begin position="152"/>
        <end position="174"/>
    </location>
</feature>
<dbReference type="AlphaFoldDB" id="A0A7M7GEC0"/>
<name>A0A7M7GEC0_NASVI</name>
<feature type="compositionally biased region" description="Low complexity" evidence="1">
    <location>
        <begin position="82"/>
        <end position="151"/>
    </location>
</feature>